<comment type="caution">
    <text evidence="3">The sequence shown here is derived from an EMBL/GenBank/DDBJ whole genome shotgun (WGS) entry which is preliminary data.</text>
</comment>
<proteinExistence type="predicted"/>
<keyword evidence="2" id="KW-0812">Transmembrane</keyword>
<evidence type="ECO:0000256" key="1">
    <source>
        <dbReference type="SAM" id="MobiDB-lite"/>
    </source>
</evidence>
<accession>A0A5J5DFQ8</accession>
<dbReference type="InterPro" id="IPR015683">
    <property type="entry name" value="Ionotropic_Glu_rcpt"/>
</dbReference>
<feature type="non-terminal residue" evidence="3">
    <location>
        <position position="1"/>
    </location>
</feature>
<name>A0A5J5DFQ8_9PERO</name>
<feature type="region of interest" description="Disordered" evidence="1">
    <location>
        <begin position="411"/>
        <end position="434"/>
    </location>
</feature>
<dbReference type="PANTHER" id="PTHR18966">
    <property type="entry name" value="IONOTROPIC GLUTAMATE RECEPTOR"/>
    <property type="match status" value="1"/>
</dbReference>
<feature type="region of interest" description="Disordered" evidence="1">
    <location>
        <begin position="264"/>
        <end position="285"/>
    </location>
</feature>
<evidence type="ECO:0000313" key="3">
    <source>
        <dbReference type="EMBL" id="KAA8592143.1"/>
    </source>
</evidence>
<dbReference type="SUPFAM" id="SSF53850">
    <property type="entry name" value="Periplasmic binding protein-like II"/>
    <property type="match status" value="1"/>
</dbReference>
<feature type="transmembrane region" description="Helical" evidence="2">
    <location>
        <begin position="97"/>
        <end position="120"/>
    </location>
</feature>
<evidence type="ECO:0008006" key="5">
    <source>
        <dbReference type="Google" id="ProtNLM"/>
    </source>
</evidence>
<dbReference type="Gene3D" id="3.40.190.10">
    <property type="entry name" value="Periplasmic binding protein-like II"/>
    <property type="match status" value="2"/>
</dbReference>
<gene>
    <name evidence="3" type="ORF">FQN60_017598</name>
</gene>
<reference evidence="3 4" key="1">
    <citation type="submission" date="2019-08" db="EMBL/GenBank/DDBJ databases">
        <title>A chromosome-level genome assembly, high-density linkage maps, and genome scans reveal the genomic architecture of hybrid incompatibilities underlying speciation via character displacement in darters (Percidae: Etheostominae).</title>
        <authorList>
            <person name="Moran R.L."/>
            <person name="Catchen J.M."/>
            <person name="Fuller R.C."/>
        </authorList>
    </citation>
    <scope>NUCLEOTIDE SEQUENCE [LARGE SCALE GENOMIC DNA]</scope>
    <source>
        <strain evidence="3">EspeVRDwgs_2016</strain>
        <tissue evidence="3">Muscle</tissue>
    </source>
</reference>
<protein>
    <recommendedName>
        <fullName evidence="5">Ionotropic glutamate receptor C-terminal domain-containing protein</fullName>
    </recommendedName>
</protein>
<dbReference type="AlphaFoldDB" id="A0A5J5DFQ8"/>
<keyword evidence="2" id="KW-1133">Transmembrane helix</keyword>
<dbReference type="Proteomes" id="UP000327493">
    <property type="component" value="Chromosome 5"/>
</dbReference>
<evidence type="ECO:0000256" key="2">
    <source>
        <dbReference type="SAM" id="Phobius"/>
    </source>
</evidence>
<sequence length="434" mass="47045">VKYGRFGFVWDAAVLEYVANNDEDCSLYTVSSMAPDRGYGIAMQHGSPYRDIFSQRILELQQNGDMDILKVKWWPKDSPCDLYSSVQTRQRGSALDIHSFAGVFCVLAAGVVLSCLIAMVESWWSRRKGSRVPSKEAQADGPSVRQAADPCPHSPNEHPLTLGGQNQNTNIANTTAPTATHYQPPACCDIPCALIVQHSYEPSNPSELAPKMRMTTFTTSPPTPSVCMIVSRRALVSPRPLLPPTVPSLDGNQGSPLLVPSARELHTVGPEPPPDPPDPKDTDDKEIDLEHLHRRVNSLCTEDESPHKQFSTSSVDLTPLDMDALPAARQALEQISDFRNTHITTTTFIPEQIQTLSRSLSAKAVAGFSAGFGSGGGGVLQDHRTGGVGPFRQRAPNGGFFRSPIKTMSSIPYQPTGPGPNFGYGNDPDRGTSI</sequence>
<feature type="compositionally biased region" description="Low complexity" evidence="1">
    <location>
        <begin position="168"/>
        <end position="177"/>
    </location>
</feature>
<keyword evidence="2" id="KW-0472">Membrane</keyword>
<keyword evidence="4" id="KW-1185">Reference proteome</keyword>
<feature type="region of interest" description="Disordered" evidence="1">
    <location>
        <begin position="129"/>
        <end position="177"/>
    </location>
</feature>
<dbReference type="EMBL" id="VOFY01000005">
    <property type="protein sequence ID" value="KAA8592143.1"/>
    <property type="molecule type" value="Genomic_DNA"/>
</dbReference>
<evidence type="ECO:0000313" key="4">
    <source>
        <dbReference type="Proteomes" id="UP000327493"/>
    </source>
</evidence>
<organism evidence="3 4">
    <name type="scientific">Etheostoma spectabile</name>
    <name type="common">orangethroat darter</name>
    <dbReference type="NCBI Taxonomy" id="54343"/>
    <lineage>
        <taxon>Eukaryota</taxon>
        <taxon>Metazoa</taxon>
        <taxon>Chordata</taxon>
        <taxon>Craniata</taxon>
        <taxon>Vertebrata</taxon>
        <taxon>Euteleostomi</taxon>
        <taxon>Actinopterygii</taxon>
        <taxon>Neopterygii</taxon>
        <taxon>Teleostei</taxon>
        <taxon>Neoteleostei</taxon>
        <taxon>Acanthomorphata</taxon>
        <taxon>Eupercaria</taxon>
        <taxon>Perciformes</taxon>
        <taxon>Percoidei</taxon>
        <taxon>Percidae</taxon>
        <taxon>Etheostomatinae</taxon>
        <taxon>Etheostoma</taxon>
    </lineage>
</organism>